<dbReference type="InterPro" id="IPR027417">
    <property type="entry name" value="P-loop_NTPase"/>
</dbReference>
<reference evidence="1" key="1">
    <citation type="submission" date="2023-02" db="EMBL/GenBank/DDBJ databases">
        <title>Actinokineospora globicatena NBRC 15670.</title>
        <authorList>
            <person name="Ichikawa N."/>
            <person name="Sato H."/>
            <person name="Tonouchi N."/>
        </authorList>
    </citation>
    <scope>NUCLEOTIDE SEQUENCE</scope>
    <source>
        <strain evidence="1">NBRC 15670</strain>
    </source>
</reference>
<evidence type="ECO:0000313" key="1">
    <source>
        <dbReference type="EMBL" id="GLW91791.1"/>
    </source>
</evidence>
<dbReference type="Proteomes" id="UP001165042">
    <property type="component" value="Unassembled WGS sequence"/>
</dbReference>
<proteinExistence type="predicted"/>
<keyword evidence="2" id="KW-1185">Reference proteome</keyword>
<gene>
    <name evidence="1" type="ORF">Aglo03_26070</name>
</gene>
<sequence>MTTAAPPAPAEEAAALSVKQQDSILDSFARLNIWEGSIRSGKTIASILRWLLYVKSAPPGPLAVIGRTRDTVTRNVMDVIADLAPGAISYTPGAPRGKLLGRTVHVLGAHDKKAEKVLRGLTLAGAYVDEITVIPEDFFTQLLGRLSVPGAKLFGTTNPDNPAHWLRKKFLLRVDELNLYTVHFNLFDNPGLSDEYKRDTANEFTGLWYKRFILGLWVAAEGAIYDMLDEARHQRTAPARDRWRAAWVAADYGTSNPTHAVLLVLAADDTGADRLWAVAEWQHNGRDQGQLTDAVISARLATWVTPLLDGTGLTPVTVLDPSAASLRTQMRADGWPGLRSADNRVDDGIKAVASLLGAGLLLIDTTACPVLWDELCGYVWDDVALEKGIEQPAKVDDHGPDALRYGVMATRGIWRAWLPELAALTDDRAAA</sequence>
<comment type="caution">
    <text evidence="1">The sequence shown here is derived from an EMBL/GenBank/DDBJ whole genome shotgun (WGS) entry which is preliminary data.</text>
</comment>
<accession>A0A9W6VA78</accession>
<protein>
    <submittedName>
        <fullName evidence="1">Phage terminase large subunit</fullName>
    </submittedName>
</protein>
<dbReference type="Gene3D" id="3.40.50.300">
    <property type="entry name" value="P-loop containing nucleotide triphosphate hydrolases"/>
    <property type="match status" value="1"/>
</dbReference>
<name>A0A9W6VA78_9PSEU</name>
<dbReference type="Pfam" id="PF03237">
    <property type="entry name" value="Terminase_6N"/>
    <property type="match status" value="1"/>
</dbReference>
<evidence type="ECO:0000313" key="2">
    <source>
        <dbReference type="Proteomes" id="UP001165042"/>
    </source>
</evidence>
<dbReference type="Gene3D" id="3.30.420.280">
    <property type="match status" value="1"/>
</dbReference>
<dbReference type="EMBL" id="BSSD01000003">
    <property type="protein sequence ID" value="GLW91791.1"/>
    <property type="molecule type" value="Genomic_DNA"/>
</dbReference>
<dbReference type="AlphaFoldDB" id="A0A9W6VA78"/>
<dbReference type="RefSeq" id="WP_285610567.1">
    <property type="nucleotide sequence ID" value="NZ_BSSD01000003.1"/>
</dbReference>
<organism evidence="1 2">
    <name type="scientific">Actinokineospora globicatena</name>
    <dbReference type="NCBI Taxonomy" id="103729"/>
    <lineage>
        <taxon>Bacteria</taxon>
        <taxon>Bacillati</taxon>
        <taxon>Actinomycetota</taxon>
        <taxon>Actinomycetes</taxon>
        <taxon>Pseudonocardiales</taxon>
        <taxon>Pseudonocardiaceae</taxon>
        <taxon>Actinokineospora</taxon>
    </lineage>
</organism>